<proteinExistence type="predicted"/>
<organism evidence="2 3">
    <name type="scientific">Gaoshiqia sediminis</name>
    <dbReference type="NCBI Taxonomy" id="2986998"/>
    <lineage>
        <taxon>Bacteria</taxon>
        <taxon>Pseudomonadati</taxon>
        <taxon>Bacteroidota</taxon>
        <taxon>Bacteroidia</taxon>
        <taxon>Marinilabiliales</taxon>
        <taxon>Prolixibacteraceae</taxon>
        <taxon>Gaoshiqia</taxon>
    </lineage>
</organism>
<comment type="caution">
    <text evidence="2">The sequence shown here is derived from an EMBL/GenBank/DDBJ whole genome shotgun (WGS) entry which is preliminary data.</text>
</comment>
<name>A0AA42C8R2_9BACT</name>
<dbReference type="InterPro" id="IPR005135">
    <property type="entry name" value="Endo/exonuclease/phosphatase"/>
</dbReference>
<reference evidence="2" key="1">
    <citation type="submission" date="2022-10" db="EMBL/GenBank/DDBJ databases">
        <title>Gaoshiqiia sediminis gen. nov., sp. nov., isolated from coastal sediment.</title>
        <authorList>
            <person name="Yu W.X."/>
            <person name="Mu D.S."/>
            <person name="Du J.Z."/>
            <person name="Liang Y.Q."/>
        </authorList>
    </citation>
    <scope>NUCLEOTIDE SEQUENCE</scope>
    <source>
        <strain evidence="2">A06</strain>
    </source>
</reference>
<evidence type="ECO:0000259" key="1">
    <source>
        <dbReference type="Pfam" id="PF19580"/>
    </source>
</evidence>
<accession>A0AA42C8R2</accession>
<dbReference type="Proteomes" id="UP001163821">
    <property type="component" value="Unassembled WGS sequence"/>
</dbReference>
<dbReference type="EMBL" id="JAPAAF010000001">
    <property type="protein sequence ID" value="MCW0481175.1"/>
    <property type="molecule type" value="Genomic_DNA"/>
</dbReference>
<keyword evidence="2" id="KW-0255">Endonuclease</keyword>
<keyword evidence="2" id="KW-0540">Nuclease</keyword>
<keyword evidence="2" id="KW-0378">Hydrolase</keyword>
<dbReference type="InterPro" id="IPR036691">
    <property type="entry name" value="Endo/exonu/phosph_ase_sf"/>
</dbReference>
<dbReference type="PANTHER" id="PTHR42834">
    <property type="entry name" value="ENDONUCLEASE/EXONUCLEASE/PHOSPHATASE FAMILY PROTEIN (AFU_ORTHOLOGUE AFUA_3G09210)"/>
    <property type="match status" value="1"/>
</dbReference>
<dbReference type="Gene3D" id="3.60.10.10">
    <property type="entry name" value="Endonuclease/exonuclease/phosphatase"/>
    <property type="match status" value="1"/>
</dbReference>
<dbReference type="GO" id="GO:0004519">
    <property type="term" value="F:endonuclease activity"/>
    <property type="evidence" value="ECO:0007669"/>
    <property type="project" value="UniProtKB-KW"/>
</dbReference>
<protein>
    <submittedName>
        <fullName evidence="2">Endonuclease</fullName>
    </submittedName>
</protein>
<dbReference type="RefSeq" id="WP_282589780.1">
    <property type="nucleotide sequence ID" value="NZ_JAPAAF010000001.1"/>
</dbReference>
<evidence type="ECO:0000313" key="3">
    <source>
        <dbReference type="Proteomes" id="UP001163821"/>
    </source>
</evidence>
<dbReference type="Pfam" id="PF19580">
    <property type="entry name" value="Exo_endo_phos_3"/>
    <property type="match status" value="1"/>
</dbReference>
<dbReference type="SUPFAM" id="SSF56219">
    <property type="entry name" value="DNase I-like"/>
    <property type="match status" value="1"/>
</dbReference>
<feature type="domain" description="Endonuclease/exonuclease/phosphatase" evidence="1">
    <location>
        <begin position="45"/>
        <end position="351"/>
    </location>
</feature>
<dbReference type="PANTHER" id="PTHR42834:SF1">
    <property type="entry name" value="ENDONUCLEASE_EXONUCLEASE_PHOSPHATASE FAMILY PROTEIN (AFU_ORTHOLOGUE AFUA_3G09210)"/>
    <property type="match status" value="1"/>
</dbReference>
<dbReference type="AlphaFoldDB" id="A0AA42C8R2"/>
<keyword evidence="3" id="KW-1185">Reference proteome</keyword>
<sequence length="355" mass="40561">MHQTWELMNVLRKNVNKYCLIYFVFAFLPFALFSQEGPATTNFYILFYNVENLWDTKDDPQNDDDEFLPQGDRHWTFRRLNQKLNNTAKVILASCGFDAPAIVGLCEVENRGVLDDLTTQTPLSGLKYRIIHKDSPDHRGIDVALLYQPEQVVPIEYEYLPLIGEKGSVLLTREILQACFLFPTGDTLHVFVNHWPSRYSGQAETEAQRLLAAHTLRKAVDELLAVNSRVKVVIMGDFNDQPQNKSMRITLGTVPIDTETRRGLVNLSAAWPPDGTLKHQQSWQVFDQLVVTDCLLSPEGLHTTPADAQIVKLPFLFEPDPKYGGRRLFRTYLGFKYQGGFSDHLPVRLKLTYTD</sequence>
<gene>
    <name evidence="2" type="ORF">N2K84_00430</name>
</gene>
<evidence type="ECO:0000313" key="2">
    <source>
        <dbReference type="EMBL" id="MCW0481175.1"/>
    </source>
</evidence>